<dbReference type="RefSeq" id="WP_244823220.1">
    <property type="nucleotide sequence ID" value="NZ_CP112998.1"/>
</dbReference>
<evidence type="ECO:0000313" key="8">
    <source>
        <dbReference type="Proteomes" id="UP001164653"/>
    </source>
</evidence>
<dbReference type="InterPro" id="IPR036737">
    <property type="entry name" value="OmpA-like_sf"/>
</dbReference>
<sequence>MPEKDMMKYQSLIIFTIIICLKNDAYCQKAALLMLEGVWTGKLLRPSDPYSKEWQTYVVFHQTDNQVIGTFKAYRGEIFMEAVLDGTVTGDGLNLTTWNIIDGRRPGTSGYYWCMGYHGILKVIEGGQLYAVLKSYNCRDSILILTRLGESTTDVTNAESRHTDEVIPKQDLTIAQMTEEVRVIESELDKTLKWNSDYVAQLEGKEKEYKRRPIVQPSHHEPTKENLSREKPSLTAQPTTGNSNRTPTFIIPEAGKNVVLNHVIFREQKSELQPESFGQLDEVVSQMTINPSLRIRLEGHTDRIGSHVMNLNLSKDRAQAVKSYLVGKGVNALRIVAIGYGDSKPICKPKCNANRRVEFKILED</sequence>
<evidence type="ECO:0000256" key="1">
    <source>
        <dbReference type="ARBA" id="ARBA00004442"/>
    </source>
</evidence>
<dbReference type="PANTHER" id="PTHR30329:SF21">
    <property type="entry name" value="LIPOPROTEIN YIAD-RELATED"/>
    <property type="match status" value="1"/>
</dbReference>
<proteinExistence type="predicted"/>
<dbReference type="InterPro" id="IPR006664">
    <property type="entry name" value="OMP_bac"/>
</dbReference>
<evidence type="ECO:0000259" key="6">
    <source>
        <dbReference type="PROSITE" id="PS51123"/>
    </source>
</evidence>
<evidence type="ECO:0000256" key="4">
    <source>
        <dbReference type="PROSITE-ProRule" id="PRU00473"/>
    </source>
</evidence>
<feature type="domain" description="OmpA-like" evidence="6">
    <location>
        <begin position="253"/>
        <end position="364"/>
    </location>
</feature>
<dbReference type="PROSITE" id="PS51123">
    <property type="entry name" value="OMPA_2"/>
    <property type="match status" value="1"/>
</dbReference>
<gene>
    <name evidence="7" type="ORF">ON006_00870</name>
</gene>
<evidence type="ECO:0000256" key="3">
    <source>
        <dbReference type="ARBA" id="ARBA00023237"/>
    </source>
</evidence>
<protein>
    <submittedName>
        <fullName evidence="7">OmpA family protein</fullName>
    </submittedName>
</protein>
<name>A0A9E8N9M2_9BACT</name>
<dbReference type="GO" id="GO:0009279">
    <property type="term" value="C:cell outer membrane"/>
    <property type="evidence" value="ECO:0007669"/>
    <property type="project" value="UniProtKB-SubCell"/>
</dbReference>
<comment type="subcellular location">
    <subcellularLocation>
        <location evidence="1">Cell outer membrane</location>
    </subcellularLocation>
</comment>
<dbReference type="InterPro" id="IPR006665">
    <property type="entry name" value="OmpA-like"/>
</dbReference>
<dbReference type="PANTHER" id="PTHR30329">
    <property type="entry name" value="STATOR ELEMENT OF FLAGELLAR MOTOR COMPLEX"/>
    <property type="match status" value="1"/>
</dbReference>
<evidence type="ECO:0000313" key="7">
    <source>
        <dbReference type="EMBL" id="WAC12520.1"/>
    </source>
</evidence>
<accession>A0A9E8N9M2</accession>
<dbReference type="Pfam" id="PF00691">
    <property type="entry name" value="OmpA"/>
    <property type="match status" value="1"/>
</dbReference>
<feature type="compositionally biased region" description="Basic and acidic residues" evidence="5">
    <location>
        <begin position="218"/>
        <end position="232"/>
    </location>
</feature>
<dbReference type="PRINTS" id="PR01021">
    <property type="entry name" value="OMPADOMAIN"/>
</dbReference>
<feature type="region of interest" description="Disordered" evidence="5">
    <location>
        <begin position="209"/>
        <end position="246"/>
    </location>
</feature>
<feature type="compositionally biased region" description="Polar residues" evidence="5">
    <location>
        <begin position="234"/>
        <end position="246"/>
    </location>
</feature>
<dbReference type="EMBL" id="CP112998">
    <property type="protein sequence ID" value="WAC12520.1"/>
    <property type="molecule type" value="Genomic_DNA"/>
</dbReference>
<keyword evidence="8" id="KW-1185">Reference proteome</keyword>
<evidence type="ECO:0000256" key="2">
    <source>
        <dbReference type="ARBA" id="ARBA00023136"/>
    </source>
</evidence>
<keyword evidence="3" id="KW-0998">Cell outer membrane</keyword>
<reference evidence="7" key="1">
    <citation type="submission" date="2022-11" db="EMBL/GenBank/DDBJ databases">
        <title>Dyadobacter pollutisoli sp. nov., isolated from plastic dumped soil.</title>
        <authorList>
            <person name="Kim J.M."/>
            <person name="Kim K.R."/>
            <person name="Lee J.K."/>
            <person name="Hao L."/>
            <person name="Jeon C.O."/>
        </authorList>
    </citation>
    <scope>NUCLEOTIDE SEQUENCE</scope>
    <source>
        <strain evidence="7">U1</strain>
    </source>
</reference>
<organism evidence="7 8">
    <name type="scientific">Dyadobacter pollutisoli</name>
    <dbReference type="NCBI Taxonomy" id="2910158"/>
    <lineage>
        <taxon>Bacteria</taxon>
        <taxon>Pseudomonadati</taxon>
        <taxon>Bacteroidota</taxon>
        <taxon>Cytophagia</taxon>
        <taxon>Cytophagales</taxon>
        <taxon>Spirosomataceae</taxon>
        <taxon>Dyadobacter</taxon>
    </lineage>
</organism>
<dbReference type="Proteomes" id="UP001164653">
    <property type="component" value="Chromosome"/>
</dbReference>
<dbReference type="Gene3D" id="3.30.1330.60">
    <property type="entry name" value="OmpA-like domain"/>
    <property type="match status" value="1"/>
</dbReference>
<dbReference type="SUPFAM" id="SSF103088">
    <property type="entry name" value="OmpA-like"/>
    <property type="match status" value="1"/>
</dbReference>
<dbReference type="CDD" id="cd07185">
    <property type="entry name" value="OmpA_C-like"/>
    <property type="match status" value="1"/>
</dbReference>
<dbReference type="KEGG" id="dpf:ON006_00870"/>
<keyword evidence="2 4" id="KW-0472">Membrane</keyword>
<dbReference type="AlphaFoldDB" id="A0A9E8N9M2"/>
<dbReference type="InterPro" id="IPR050330">
    <property type="entry name" value="Bact_OuterMem_StrucFunc"/>
</dbReference>
<evidence type="ECO:0000256" key="5">
    <source>
        <dbReference type="SAM" id="MobiDB-lite"/>
    </source>
</evidence>